<gene>
    <name evidence="4" type="ORF">PMEA_00030461</name>
</gene>
<keyword evidence="1" id="KW-0677">Repeat</keyword>
<keyword evidence="2 3" id="KW-0040">ANK repeat</keyword>
<feature type="repeat" description="ANK" evidence="3">
    <location>
        <begin position="175"/>
        <end position="215"/>
    </location>
</feature>
<dbReference type="InterPro" id="IPR002110">
    <property type="entry name" value="Ankyrin_rpt"/>
</dbReference>
<reference evidence="4 5" key="1">
    <citation type="submission" date="2022-05" db="EMBL/GenBank/DDBJ databases">
        <authorList>
            <consortium name="Genoscope - CEA"/>
            <person name="William W."/>
        </authorList>
    </citation>
    <scope>NUCLEOTIDE SEQUENCE [LARGE SCALE GENOMIC DNA]</scope>
</reference>
<evidence type="ECO:0000313" key="4">
    <source>
        <dbReference type="EMBL" id="CAH3158421.1"/>
    </source>
</evidence>
<dbReference type="PANTHER" id="PTHR24198:SF165">
    <property type="entry name" value="ANKYRIN REPEAT-CONTAINING PROTEIN-RELATED"/>
    <property type="match status" value="1"/>
</dbReference>
<organism evidence="4 5">
    <name type="scientific">Pocillopora meandrina</name>
    <dbReference type="NCBI Taxonomy" id="46732"/>
    <lineage>
        <taxon>Eukaryota</taxon>
        <taxon>Metazoa</taxon>
        <taxon>Cnidaria</taxon>
        <taxon>Anthozoa</taxon>
        <taxon>Hexacorallia</taxon>
        <taxon>Scleractinia</taxon>
        <taxon>Astrocoeniina</taxon>
        <taxon>Pocilloporidae</taxon>
        <taxon>Pocillopora</taxon>
    </lineage>
</organism>
<evidence type="ECO:0000313" key="5">
    <source>
        <dbReference type="Proteomes" id="UP001159428"/>
    </source>
</evidence>
<proteinExistence type="predicted"/>
<dbReference type="Proteomes" id="UP001159428">
    <property type="component" value="Unassembled WGS sequence"/>
</dbReference>
<sequence length="280" mass="32156">MEPLLAYENRKESRTPKELALLNDNEDVIQMEGLIMRERILENGNKELCYPLKYREAFFADHGKYDVCIGLWTRAMEMAMLCDDSITKDLERFVNVFGEMARKARNPSLQYMERFLSLNHRTCDGNTLFHLAAWYETQIYDDFAGRLRRVCYLSCVETVRFIIDSGGLVNAVNNETNTPLHLATSYRPSPDGLRVLREVLEALLNGGAHADMVNKNRKTAMDVAETDEARSIQIYLEHIASSVRDTDDVIANIPNSPNDPEHNDIQKAFCYLKRGMEESF</sequence>
<dbReference type="Gene3D" id="1.25.40.20">
    <property type="entry name" value="Ankyrin repeat-containing domain"/>
    <property type="match status" value="1"/>
</dbReference>
<comment type="caution">
    <text evidence="4">The sequence shown here is derived from an EMBL/GenBank/DDBJ whole genome shotgun (WGS) entry which is preliminary data.</text>
</comment>
<evidence type="ECO:0000256" key="3">
    <source>
        <dbReference type="PROSITE-ProRule" id="PRU00023"/>
    </source>
</evidence>
<evidence type="ECO:0000256" key="2">
    <source>
        <dbReference type="ARBA" id="ARBA00023043"/>
    </source>
</evidence>
<dbReference type="PROSITE" id="PS50088">
    <property type="entry name" value="ANK_REPEAT"/>
    <property type="match status" value="1"/>
</dbReference>
<name>A0AAU9XUS4_9CNID</name>
<evidence type="ECO:0000256" key="1">
    <source>
        <dbReference type="ARBA" id="ARBA00022737"/>
    </source>
</evidence>
<protein>
    <recommendedName>
        <fullName evidence="6">Ankyrin repeat protein</fullName>
    </recommendedName>
</protein>
<dbReference type="InterPro" id="IPR036770">
    <property type="entry name" value="Ankyrin_rpt-contain_sf"/>
</dbReference>
<dbReference type="SUPFAM" id="SSF48403">
    <property type="entry name" value="Ankyrin repeat"/>
    <property type="match status" value="1"/>
</dbReference>
<keyword evidence="5" id="KW-1185">Reference proteome</keyword>
<dbReference type="AlphaFoldDB" id="A0AAU9XUS4"/>
<evidence type="ECO:0008006" key="6">
    <source>
        <dbReference type="Google" id="ProtNLM"/>
    </source>
</evidence>
<accession>A0AAU9XUS4</accession>
<dbReference type="PANTHER" id="PTHR24198">
    <property type="entry name" value="ANKYRIN REPEAT AND PROTEIN KINASE DOMAIN-CONTAINING PROTEIN"/>
    <property type="match status" value="1"/>
</dbReference>
<dbReference type="EMBL" id="CALNXJ010000067">
    <property type="protein sequence ID" value="CAH3158421.1"/>
    <property type="molecule type" value="Genomic_DNA"/>
</dbReference>